<dbReference type="GO" id="GO:0005811">
    <property type="term" value="C:lipid droplet"/>
    <property type="evidence" value="ECO:0007669"/>
    <property type="project" value="TreeGrafter"/>
</dbReference>
<dbReference type="InterPro" id="IPR002347">
    <property type="entry name" value="SDR_fam"/>
</dbReference>
<dbReference type="PROSITE" id="PS00061">
    <property type="entry name" value="ADH_SHORT"/>
    <property type="match status" value="1"/>
</dbReference>
<comment type="similarity">
    <text evidence="1 4">Belongs to the short-chain dehydrogenases/reductases (SDR) family.</text>
</comment>
<dbReference type="SUPFAM" id="SSF51735">
    <property type="entry name" value="NAD(P)-binding Rossmann-fold domains"/>
    <property type="match status" value="1"/>
</dbReference>
<sequence>MVNAEAQPDHPAVQLGRYLLETLIGIGTILYYIIEGSIKACIPAGILPRKSVKGQTVLITGTGGGLGRLFATEFGKLGARVVCWDVNEKLNNETVEILKKAGVDAYGYSVDISKAQNIYDAADRVKAEVGDVDILVNNAGIVSGKRLFENSDQMMELTMAVNTTSLFYTAKAFLPAMLTRNSGHVVTVASMAGKFGTAGLVDYCASKFGAIGFNDSLRAEMVALKKNIPVTTICPYYINTGMFDGVSTQCPTLLPIMEPSYVVEKAMDAILTNKAELFLPKFCYWIYAIIGFLPYDAVEAISTFMGVNKAMDHFVGKQKSS</sequence>
<dbReference type="PRINTS" id="PR00080">
    <property type="entry name" value="SDRFAMILY"/>
</dbReference>
<keyword evidence="3" id="KW-0520">NAD</keyword>
<dbReference type="Pfam" id="PF00106">
    <property type="entry name" value="adh_short"/>
    <property type="match status" value="1"/>
</dbReference>
<dbReference type="GO" id="GO:0016616">
    <property type="term" value="F:oxidoreductase activity, acting on the CH-OH group of donors, NAD or NADP as acceptor"/>
    <property type="evidence" value="ECO:0007669"/>
    <property type="project" value="TreeGrafter"/>
</dbReference>
<dbReference type="Gene3D" id="3.40.50.720">
    <property type="entry name" value="NAD(P)-binding Rossmann-like Domain"/>
    <property type="match status" value="1"/>
</dbReference>
<dbReference type="CDD" id="cd05339">
    <property type="entry name" value="17beta-HSDXI-like_SDR_c"/>
    <property type="match status" value="1"/>
</dbReference>
<evidence type="ECO:0000313" key="5">
    <source>
        <dbReference type="Proteomes" id="UP000492821"/>
    </source>
</evidence>
<dbReference type="Proteomes" id="UP000492821">
    <property type="component" value="Unassembled WGS sequence"/>
</dbReference>
<dbReference type="WBParaSite" id="Pan_g10430.t1">
    <property type="protein sequence ID" value="Pan_g10430.t1"/>
    <property type="gene ID" value="Pan_g10430"/>
</dbReference>
<evidence type="ECO:0000313" key="6">
    <source>
        <dbReference type="WBParaSite" id="Pan_g10430.t1"/>
    </source>
</evidence>
<evidence type="ECO:0000256" key="4">
    <source>
        <dbReference type="RuleBase" id="RU000363"/>
    </source>
</evidence>
<evidence type="ECO:0000256" key="3">
    <source>
        <dbReference type="ARBA" id="ARBA00023027"/>
    </source>
</evidence>
<organism evidence="5 6">
    <name type="scientific">Panagrellus redivivus</name>
    <name type="common">Microworm</name>
    <dbReference type="NCBI Taxonomy" id="6233"/>
    <lineage>
        <taxon>Eukaryota</taxon>
        <taxon>Metazoa</taxon>
        <taxon>Ecdysozoa</taxon>
        <taxon>Nematoda</taxon>
        <taxon>Chromadorea</taxon>
        <taxon>Rhabditida</taxon>
        <taxon>Tylenchina</taxon>
        <taxon>Panagrolaimomorpha</taxon>
        <taxon>Panagrolaimoidea</taxon>
        <taxon>Panagrolaimidae</taxon>
        <taxon>Panagrellus</taxon>
    </lineage>
</organism>
<dbReference type="InterPro" id="IPR036291">
    <property type="entry name" value="NAD(P)-bd_dom_sf"/>
</dbReference>
<evidence type="ECO:0000256" key="2">
    <source>
        <dbReference type="ARBA" id="ARBA00023002"/>
    </source>
</evidence>
<evidence type="ECO:0000256" key="1">
    <source>
        <dbReference type="ARBA" id="ARBA00006484"/>
    </source>
</evidence>
<dbReference type="PANTHER" id="PTHR24322:SF742">
    <property type="entry name" value="PROTEIN DHS-3"/>
    <property type="match status" value="1"/>
</dbReference>
<accession>A0A7E4UM71</accession>
<keyword evidence="2" id="KW-0560">Oxidoreductase</keyword>
<dbReference type="FunFam" id="3.40.50.720:FF:000202">
    <property type="entry name" value="Short-chain dehydrogenase/reductase family 16C member 6"/>
    <property type="match status" value="1"/>
</dbReference>
<reference evidence="5" key="1">
    <citation type="journal article" date="2013" name="Genetics">
        <title>The draft genome and transcriptome of Panagrellus redivivus are shaped by the harsh demands of a free-living lifestyle.</title>
        <authorList>
            <person name="Srinivasan J."/>
            <person name="Dillman A.R."/>
            <person name="Macchietto M.G."/>
            <person name="Heikkinen L."/>
            <person name="Lakso M."/>
            <person name="Fracchia K.M."/>
            <person name="Antoshechkin I."/>
            <person name="Mortazavi A."/>
            <person name="Wong G."/>
            <person name="Sternberg P.W."/>
        </authorList>
    </citation>
    <scope>NUCLEOTIDE SEQUENCE [LARGE SCALE GENOMIC DNA]</scope>
    <source>
        <strain evidence="5">MT8872</strain>
    </source>
</reference>
<keyword evidence="5" id="KW-1185">Reference proteome</keyword>
<dbReference type="AlphaFoldDB" id="A0A7E4UM71"/>
<dbReference type="PRINTS" id="PR00081">
    <property type="entry name" value="GDHRDH"/>
</dbReference>
<protein>
    <submittedName>
        <fullName evidence="6">Epidermal retinol dehydrogenase 2</fullName>
    </submittedName>
</protein>
<dbReference type="InterPro" id="IPR020904">
    <property type="entry name" value="Sc_DH/Rdtase_CS"/>
</dbReference>
<name>A0A7E4UM71_PANRE</name>
<dbReference type="PANTHER" id="PTHR24322">
    <property type="entry name" value="PKSB"/>
    <property type="match status" value="1"/>
</dbReference>
<proteinExistence type="inferred from homology"/>
<reference evidence="6" key="2">
    <citation type="submission" date="2020-10" db="UniProtKB">
        <authorList>
            <consortium name="WormBaseParasite"/>
        </authorList>
    </citation>
    <scope>IDENTIFICATION</scope>
</reference>